<reference evidence="1 2" key="1">
    <citation type="submission" date="2023-05" db="EMBL/GenBank/DDBJ databases">
        <title>Marinobacter albus sp. nov., a marine bacterium isolated from sand in a coastal intertidal zone of huludao.</title>
        <authorList>
            <person name="Deng T."/>
        </authorList>
    </citation>
    <scope>NUCLEOTIDE SEQUENCE [LARGE SCALE GENOMIC DNA]</scope>
    <source>
        <strain evidence="1 2">M216</strain>
    </source>
</reference>
<evidence type="ECO:0000313" key="1">
    <source>
        <dbReference type="EMBL" id="MDK9559124.1"/>
    </source>
</evidence>
<organism evidence="1 2">
    <name type="scientific">Marinobacter albus</name>
    <dbReference type="NCBI Taxonomy" id="3030833"/>
    <lineage>
        <taxon>Bacteria</taxon>
        <taxon>Pseudomonadati</taxon>
        <taxon>Pseudomonadota</taxon>
        <taxon>Gammaproteobacteria</taxon>
        <taxon>Pseudomonadales</taxon>
        <taxon>Marinobacteraceae</taxon>
        <taxon>Marinobacter</taxon>
    </lineage>
</organism>
<protein>
    <recommendedName>
        <fullName evidence="3">DUF480 domain-containing protein</fullName>
    </recommendedName>
</protein>
<dbReference type="Proteomes" id="UP001223547">
    <property type="component" value="Unassembled WGS sequence"/>
</dbReference>
<accession>A0ABT7HFI1</accession>
<name>A0ABT7HFI1_9GAMM</name>
<sequence>MLHSREPHPPLPESTSCPTLSAQAIGSLENELVGIRQDMDELIRNMEQ</sequence>
<proteinExistence type="predicted"/>
<evidence type="ECO:0008006" key="3">
    <source>
        <dbReference type="Google" id="ProtNLM"/>
    </source>
</evidence>
<evidence type="ECO:0000313" key="2">
    <source>
        <dbReference type="Proteomes" id="UP001223547"/>
    </source>
</evidence>
<keyword evidence="2" id="KW-1185">Reference proteome</keyword>
<gene>
    <name evidence="1" type="ORF">QQF73_15935</name>
</gene>
<dbReference type="EMBL" id="JASSQD010000003">
    <property type="protein sequence ID" value="MDK9559124.1"/>
    <property type="molecule type" value="Genomic_DNA"/>
</dbReference>
<dbReference type="RefSeq" id="WP_285368806.1">
    <property type="nucleotide sequence ID" value="NZ_JASSQD010000003.1"/>
</dbReference>
<comment type="caution">
    <text evidence="1">The sequence shown here is derived from an EMBL/GenBank/DDBJ whole genome shotgun (WGS) entry which is preliminary data.</text>
</comment>